<dbReference type="Pfam" id="PF11067">
    <property type="entry name" value="DUF2868"/>
    <property type="match status" value="1"/>
</dbReference>
<gene>
    <name evidence="2" type="ORF">LCGC14_1280730</name>
</gene>
<feature type="transmembrane region" description="Helical" evidence="1">
    <location>
        <begin position="162"/>
        <end position="184"/>
    </location>
</feature>
<dbReference type="EMBL" id="LAZR01007283">
    <property type="protein sequence ID" value="KKM86262.1"/>
    <property type="molecule type" value="Genomic_DNA"/>
</dbReference>
<evidence type="ECO:0008006" key="3">
    <source>
        <dbReference type="Google" id="ProtNLM"/>
    </source>
</evidence>
<dbReference type="InterPro" id="IPR021296">
    <property type="entry name" value="DUF2868"/>
</dbReference>
<feature type="non-terminal residue" evidence="2">
    <location>
        <position position="306"/>
    </location>
</feature>
<evidence type="ECO:0000256" key="1">
    <source>
        <dbReference type="SAM" id="Phobius"/>
    </source>
</evidence>
<proteinExistence type="predicted"/>
<reference evidence="2" key="1">
    <citation type="journal article" date="2015" name="Nature">
        <title>Complex archaea that bridge the gap between prokaryotes and eukaryotes.</title>
        <authorList>
            <person name="Spang A."/>
            <person name="Saw J.H."/>
            <person name="Jorgensen S.L."/>
            <person name="Zaremba-Niedzwiedzka K."/>
            <person name="Martijn J."/>
            <person name="Lind A.E."/>
            <person name="van Eijk R."/>
            <person name="Schleper C."/>
            <person name="Guy L."/>
            <person name="Ettema T.J."/>
        </authorList>
    </citation>
    <scope>NUCLEOTIDE SEQUENCE</scope>
</reference>
<protein>
    <recommendedName>
        <fullName evidence="3">DUF2868 domain-containing protein</fullName>
    </recommendedName>
</protein>
<feature type="transmembrane region" description="Helical" evidence="1">
    <location>
        <begin position="79"/>
        <end position="99"/>
    </location>
</feature>
<name>A0A0F9NYD8_9ZZZZ</name>
<keyword evidence="1" id="KW-0472">Membrane</keyword>
<keyword evidence="1" id="KW-1133">Transmembrane helix</keyword>
<feature type="transmembrane region" description="Helical" evidence="1">
    <location>
        <begin position="105"/>
        <end position="132"/>
    </location>
</feature>
<keyword evidence="1" id="KW-0812">Transmembrane</keyword>
<sequence length="306" mass="33547">MTDHALRLLLDFDACAQRDKGQAAAFLHRRDRKFALTCEQQGITPGPERWMAQMNHLSGPGAGTSSAEKTLRFWHRINSGFVAAGTVFGVLTMLGLLFYDGGQRINVTVIVAFVGFQLLLALLTTVQSLVGWQPWRGLLRRVGSNGGPDISGRLQPVLMARAAQVGGLCFAVTGLVTLLVMVVLQDLAFGWSTTLDTDASSYHRLITAIASPWAWLWPAAAPDFVLVEATRFFRASAGQNGMNPARWGQWWPFVAMLWTTWALLPRLVLSLLAGVLIRRKAAHLLAGHPALRALMYRMETPALDTG</sequence>
<organism evidence="2">
    <name type="scientific">marine sediment metagenome</name>
    <dbReference type="NCBI Taxonomy" id="412755"/>
    <lineage>
        <taxon>unclassified sequences</taxon>
        <taxon>metagenomes</taxon>
        <taxon>ecological metagenomes</taxon>
    </lineage>
</organism>
<dbReference type="AlphaFoldDB" id="A0A0F9NYD8"/>
<comment type="caution">
    <text evidence="2">The sequence shown here is derived from an EMBL/GenBank/DDBJ whole genome shotgun (WGS) entry which is preliminary data.</text>
</comment>
<accession>A0A0F9NYD8</accession>
<evidence type="ECO:0000313" key="2">
    <source>
        <dbReference type="EMBL" id="KKM86262.1"/>
    </source>
</evidence>
<feature type="transmembrane region" description="Helical" evidence="1">
    <location>
        <begin position="250"/>
        <end position="277"/>
    </location>
</feature>